<evidence type="ECO:0000256" key="5">
    <source>
        <dbReference type="ARBA" id="ARBA00022691"/>
    </source>
</evidence>
<evidence type="ECO:0000256" key="7">
    <source>
        <dbReference type="ARBA" id="ARBA00048576"/>
    </source>
</evidence>
<reference evidence="10 11" key="1">
    <citation type="journal article" date="2020" name="Microorganisms">
        <title>Reliable Identification of Environmental Pseudomonas Isolates Using the rpoD Gene.</title>
        <authorList>
            <consortium name="The Broad Institute Genome Sequencing Platform"/>
            <person name="Girard L."/>
            <person name="Lood C."/>
            <person name="Rokni-Zadeh H."/>
            <person name="van Noort V."/>
            <person name="Lavigne R."/>
            <person name="De Mot R."/>
        </authorList>
    </citation>
    <scope>NUCLEOTIDE SEQUENCE [LARGE SCALE GENOMIC DNA]</scope>
    <source>
        <strain evidence="10 11">RW8P3</strain>
    </source>
</reference>
<dbReference type="EC" id="2.3.1.184" evidence="1 9"/>
<dbReference type="PANTHER" id="PTHR39322">
    <property type="entry name" value="ACYL-HOMOSERINE-LACTONE SYNTHASE"/>
    <property type="match status" value="1"/>
</dbReference>
<evidence type="ECO:0000313" key="11">
    <source>
        <dbReference type="Proteomes" id="UP000634530"/>
    </source>
</evidence>
<evidence type="ECO:0000256" key="9">
    <source>
        <dbReference type="RuleBase" id="RU361135"/>
    </source>
</evidence>
<reference evidence="10 11" key="2">
    <citation type="journal article" date="2021" name="Microorganisms">
        <title>The Ever-Expanding Pseudomonas Genus: Description of 43 New Species and Partition of the Pseudomonas putida Group.</title>
        <authorList>
            <person name="Girard L."/>
            <person name="Lood C."/>
            <person name="Hofte M."/>
            <person name="Vandamme P."/>
            <person name="Rokni-Zadeh H."/>
            <person name="van Noort V."/>
            <person name="Lavigne R."/>
            <person name="De Mot R."/>
        </authorList>
    </citation>
    <scope>NUCLEOTIDE SEQUENCE [LARGE SCALE GENOMIC DNA]</scope>
    <source>
        <strain evidence="10 11">RW8P3</strain>
    </source>
</reference>
<dbReference type="PRINTS" id="PR01549">
    <property type="entry name" value="AUTOINDCRSYN"/>
</dbReference>
<dbReference type="EMBL" id="CP077093">
    <property type="protein sequence ID" value="QXI26843.1"/>
    <property type="molecule type" value="Genomic_DNA"/>
</dbReference>
<dbReference type="PROSITE" id="PS00949">
    <property type="entry name" value="AUTOINDUCER_SYNTH_1"/>
    <property type="match status" value="1"/>
</dbReference>
<keyword evidence="10" id="KW-0012">Acyltransferase</keyword>
<proteinExistence type="inferred from homology"/>
<dbReference type="Proteomes" id="UP000634530">
    <property type="component" value="Chromosome"/>
</dbReference>
<evidence type="ECO:0000256" key="1">
    <source>
        <dbReference type="ARBA" id="ARBA00012340"/>
    </source>
</evidence>
<dbReference type="GO" id="GO:0007165">
    <property type="term" value="P:signal transduction"/>
    <property type="evidence" value="ECO:0007669"/>
    <property type="project" value="TreeGrafter"/>
</dbReference>
<dbReference type="GO" id="GO:0009372">
    <property type="term" value="P:quorum sensing"/>
    <property type="evidence" value="ECO:0007669"/>
    <property type="project" value="UniProtKB-UniRule"/>
</dbReference>
<keyword evidence="11" id="KW-1185">Reference proteome</keyword>
<evidence type="ECO:0000313" key="10">
    <source>
        <dbReference type="EMBL" id="QXI26843.1"/>
    </source>
</evidence>
<keyword evidence="3 8" id="KW-0673">Quorum sensing</keyword>
<name>A0A9E6PIN5_9PSED</name>
<evidence type="ECO:0000256" key="8">
    <source>
        <dbReference type="PROSITE-ProRule" id="PRU00533"/>
    </source>
</evidence>
<organism evidence="10 11">
    <name type="scientific">Pseudomonas vanderleydeniana</name>
    <dbReference type="NCBI Taxonomy" id="2745495"/>
    <lineage>
        <taxon>Bacteria</taxon>
        <taxon>Pseudomonadati</taxon>
        <taxon>Pseudomonadota</taxon>
        <taxon>Gammaproteobacteria</taxon>
        <taxon>Pseudomonadales</taxon>
        <taxon>Pseudomonadaceae</taxon>
        <taxon>Pseudomonas</taxon>
    </lineage>
</organism>
<evidence type="ECO:0000256" key="2">
    <source>
        <dbReference type="ARBA" id="ARBA00018768"/>
    </source>
</evidence>
<dbReference type="AlphaFoldDB" id="A0A9E6PIN5"/>
<keyword evidence="4 9" id="KW-0808">Transferase</keyword>
<dbReference type="InterPro" id="IPR001690">
    <property type="entry name" value="Autoind_synthase"/>
</dbReference>
<accession>A0A9E6PIN5</accession>
<dbReference type="KEGG" id="pvw:HU752_023370"/>
<evidence type="ECO:0000256" key="6">
    <source>
        <dbReference type="ARBA" id="ARBA00022929"/>
    </source>
</evidence>
<keyword evidence="5 9" id="KW-0949">S-adenosyl-L-methionine</keyword>
<dbReference type="PROSITE" id="PS51187">
    <property type="entry name" value="AUTOINDUCER_SYNTH_2"/>
    <property type="match status" value="1"/>
</dbReference>
<gene>
    <name evidence="10" type="ORF">HU752_023370</name>
</gene>
<dbReference type="InterPro" id="IPR018311">
    <property type="entry name" value="Autoind_synth_CS"/>
</dbReference>
<dbReference type="PANTHER" id="PTHR39322:SF1">
    <property type="entry name" value="ISOVALERYL-HOMOSERINE LACTONE SYNTHASE"/>
    <property type="match status" value="1"/>
</dbReference>
<sequence length="204" mass="22790">MYRFMCRRFADMDQAALERLGRFRHEVFIGKLRWDVASVHPKPGVEIDKFDAEGTIFIMALDSKGKLVGCTRLLPTTRPYLLGDVFPRLCEKPVPRDAKVWELSRYAAVSSVSGTLGISLFKASMQLAHTQGVRDVVAVTTQSLERYFLRHGVELCRLGGSFTRGKDRLVALCFSTGQFSNFTCGLSLENFFQGSLGKNLAIAL</sequence>
<dbReference type="Gene3D" id="3.40.630.30">
    <property type="match status" value="1"/>
</dbReference>
<dbReference type="Pfam" id="PF00765">
    <property type="entry name" value="Autoind_synth"/>
    <property type="match status" value="1"/>
</dbReference>
<dbReference type="InterPro" id="IPR016181">
    <property type="entry name" value="Acyl_CoA_acyltransferase"/>
</dbReference>
<dbReference type="SUPFAM" id="SSF55729">
    <property type="entry name" value="Acyl-CoA N-acyltransferases (Nat)"/>
    <property type="match status" value="1"/>
</dbReference>
<protein>
    <recommendedName>
        <fullName evidence="2 9">Acyl-homoserine-lactone synthase</fullName>
        <ecNumber evidence="1 9">2.3.1.184</ecNumber>
    </recommendedName>
    <alternativeName>
        <fullName evidence="9">Autoinducer synthesis protein</fullName>
    </alternativeName>
</protein>
<evidence type="ECO:0000256" key="3">
    <source>
        <dbReference type="ARBA" id="ARBA00022654"/>
    </source>
</evidence>
<evidence type="ECO:0000256" key="4">
    <source>
        <dbReference type="ARBA" id="ARBA00022679"/>
    </source>
</evidence>
<comment type="catalytic activity">
    <reaction evidence="7 9">
        <text>a fatty acyl-[ACP] + S-adenosyl-L-methionine = an N-acyl-L-homoserine lactone + S-methyl-5'-thioadenosine + holo-[ACP] + H(+)</text>
        <dbReference type="Rhea" id="RHEA:10096"/>
        <dbReference type="Rhea" id="RHEA-COMP:9685"/>
        <dbReference type="Rhea" id="RHEA-COMP:14125"/>
        <dbReference type="ChEBI" id="CHEBI:15378"/>
        <dbReference type="ChEBI" id="CHEBI:17509"/>
        <dbReference type="ChEBI" id="CHEBI:55474"/>
        <dbReference type="ChEBI" id="CHEBI:59789"/>
        <dbReference type="ChEBI" id="CHEBI:64479"/>
        <dbReference type="ChEBI" id="CHEBI:138651"/>
        <dbReference type="EC" id="2.3.1.184"/>
    </reaction>
</comment>
<dbReference type="GO" id="GO:0061579">
    <property type="term" value="F:N-acyl homoserine lactone synthase activity"/>
    <property type="evidence" value="ECO:0007669"/>
    <property type="project" value="UniProtKB-UniRule"/>
</dbReference>
<dbReference type="RefSeq" id="WP_186684057.1">
    <property type="nucleotide sequence ID" value="NZ_CP077093.1"/>
</dbReference>
<keyword evidence="6 8" id="KW-0071">Autoinducer synthesis</keyword>
<comment type="similarity">
    <text evidence="8 9">Belongs to the autoinducer synthase family.</text>
</comment>